<dbReference type="GO" id="GO:0045333">
    <property type="term" value="P:cellular respiration"/>
    <property type="evidence" value="ECO:0007669"/>
    <property type="project" value="UniProtKB-ARBA"/>
</dbReference>
<feature type="domain" description="Molybdopterin oxidoreductase" evidence="11">
    <location>
        <begin position="115"/>
        <end position="487"/>
    </location>
</feature>
<reference evidence="13" key="1">
    <citation type="journal article" date="2014" name="Int. J. Syst. Evol. Microbiol.">
        <title>Complete genome sequence of Corynebacterium casei LMG S-19264T (=DSM 44701T), isolated from a smear-ripened cheese.</title>
        <authorList>
            <consortium name="US DOE Joint Genome Institute (JGI-PGF)"/>
            <person name="Walter F."/>
            <person name="Albersmeier A."/>
            <person name="Kalinowski J."/>
            <person name="Ruckert C."/>
        </authorList>
    </citation>
    <scope>NUCLEOTIDE SEQUENCE</scope>
    <source>
        <strain evidence="13">NBRC 110023</strain>
    </source>
</reference>
<proteinExistence type="inferred from homology"/>
<organism evidence="13 14">
    <name type="scientific">Agaribacter marinus</name>
    <dbReference type="NCBI Taxonomy" id="1431249"/>
    <lineage>
        <taxon>Bacteria</taxon>
        <taxon>Pseudomonadati</taxon>
        <taxon>Pseudomonadota</taxon>
        <taxon>Gammaproteobacteria</taxon>
        <taxon>Alteromonadales</taxon>
        <taxon>Alteromonadaceae</taxon>
        <taxon>Agaribacter</taxon>
    </lineage>
</organism>
<dbReference type="InterPro" id="IPR010046">
    <property type="entry name" value="Mopterin_OxRdtse_a_bac"/>
</dbReference>
<evidence type="ECO:0000313" key="13">
    <source>
        <dbReference type="EMBL" id="GLR70505.1"/>
    </source>
</evidence>
<dbReference type="GO" id="GO:0030151">
    <property type="term" value="F:molybdenum ion binding"/>
    <property type="evidence" value="ECO:0007669"/>
    <property type="project" value="InterPro"/>
</dbReference>
<dbReference type="GO" id="GO:0043546">
    <property type="term" value="F:molybdopterin cofactor binding"/>
    <property type="evidence" value="ECO:0007669"/>
    <property type="project" value="InterPro"/>
</dbReference>
<dbReference type="InterPro" id="IPR041953">
    <property type="entry name" value="YdeP_MopB"/>
</dbReference>
<dbReference type="CDD" id="cd02767">
    <property type="entry name" value="MopB_ydeP"/>
    <property type="match status" value="1"/>
</dbReference>
<sequence length="773" mass="85354">MKNNDSALNKNTKDNKPNKAGGMPSVTSTFKQLVQSKRVKSNIKNLLRVNKAGGFDCPGCAWGDSREGMLHFCENGAKAIAWESTEQTVGPAFFKKFSVKKLKKQSDYWLEYQGRITHPMRYSKTSGHYEEISWHDAFQLIADKLNSLTSPNEVEFYTSGRASNEASYLYQLFGRCFGTNNFPDCSNMCHEASGIALSQSVGVGKGTVVLDDFYVADAIFVFGQNPGTNHPRMMNALRKAVKGGCKIVTVNNLREVALEKFASPQSPMELLTSKSVDISHLYLMPKLGGDMAFIRGIAKTIFERYPNSISADFIQTHTQGFEDYAREVKQTPWVNIVEQSGIDQAQIMQAANVFAHSKRVITTWAMGLTQHKHSVATIREISNIHLLTGQLGQAGAGLCPVRGHSNVQGNRTMGINEKPNKGMLDKFSQFFDHAMPQESGHNVFSALKALDNKESKVLIALGGNLAAAAPDTKFTHQAISNAELNVQISTKLNRTHLLVEDDALILPCLGRTEVDEQSAGKQNITVEDTFSMVHASAGNTPPISAMCMSETAIVANIAFSTLGNKPVNWLELASDYDGIRDLIANTIDGFANFNEKLSQPGGFHLANSAAELQWNTANRRANFSNATLPLSLFSDETEALLQEKKVPIFTLQTMRSHDQYNTTIYGMDDRYRGVKGDREVLFMHPKDGKKLGLQDMDSINITSIWEDKQERKLVGFTVHFYDIPRGNVAGYYPELNPLVAFDSVGCESFTPTSKSVPVVIEKATEHAIPVSQK</sequence>
<dbReference type="InterPro" id="IPR006656">
    <property type="entry name" value="Mopterin_OxRdtase"/>
</dbReference>
<dbReference type="AlphaFoldDB" id="A0AA37WK18"/>
<evidence type="ECO:0000256" key="1">
    <source>
        <dbReference type="ARBA" id="ARBA00001942"/>
    </source>
</evidence>
<evidence type="ECO:0000256" key="6">
    <source>
        <dbReference type="ARBA" id="ARBA00022723"/>
    </source>
</evidence>
<feature type="compositionally biased region" description="Polar residues" evidence="10">
    <location>
        <begin position="1"/>
        <end position="10"/>
    </location>
</feature>
<dbReference type="InterPro" id="IPR006657">
    <property type="entry name" value="MoPterin_dinucl-bd_dom"/>
</dbReference>
<comment type="similarity">
    <text evidence="3">Belongs to the prokaryotic molybdopterin-containing oxidoreductase family.</text>
</comment>
<evidence type="ECO:0000256" key="2">
    <source>
        <dbReference type="ARBA" id="ARBA00001966"/>
    </source>
</evidence>
<evidence type="ECO:0000256" key="8">
    <source>
        <dbReference type="ARBA" id="ARBA00023004"/>
    </source>
</evidence>
<keyword evidence="5" id="KW-0500">Molybdenum</keyword>
<dbReference type="Gene3D" id="3.40.50.740">
    <property type="match status" value="1"/>
</dbReference>
<dbReference type="Gene3D" id="3.40.228.10">
    <property type="entry name" value="Dimethylsulfoxide Reductase, domain 2"/>
    <property type="match status" value="1"/>
</dbReference>
<feature type="region of interest" description="Disordered" evidence="10">
    <location>
        <begin position="1"/>
        <end position="26"/>
    </location>
</feature>
<keyword evidence="14" id="KW-1185">Reference proteome</keyword>
<evidence type="ECO:0000256" key="3">
    <source>
        <dbReference type="ARBA" id="ARBA00010312"/>
    </source>
</evidence>
<dbReference type="EMBL" id="BSOT01000005">
    <property type="protein sequence ID" value="GLR70505.1"/>
    <property type="molecule type" value="Genomic_DNA"/>
</dbReference>
<dbReference type="SUPFAM" id="SSF50692">
    <property type="entry name" value="ADC-like"/>
    <property type="match status" value="1"/>
</dbReference>
<evidence type="ECO:0000259" key="12">
    <source>
        <dbReference type="Pfam" id="PF01568"/>
    </source>
</evidence>
<dbReference type="InterPro" id="IPR009010">
    <property type="entry name" value="Asp_de-COase-like_dom_sf"/>
</dbReference>
<dbReference type="InterPro" id="IPR050123">
    <property type="entry name" value="Prok_molybdopt-oxidoreductase"/>
</dbReference>
<evidence type="ECO:0000256" key="10">
    <source>
        <dbReference type="SAM" id="MobiDB-lite"/>
    </source>
</evidence>
<comment type="cofactor">
    <cofactor evidence="1">
        <name>Mo-bis(molybdopterin guanine dinucleotide)</name>
        <dbReference type="ChEBI" id="CHEBI:60539"/>
    </cofactor>
</comment>
<protein>
    <submittedName>
        <fullName evidence="13">Molybdopterin oxidoreductase alpha subunit</fullName>
    </submittedName>
</protein>
<dbReference type="CDD" id="cd02787">
    <property type="entry name" value="MopB_CT_ydeP"/>
    <property type="match status" value="1"/>
</dbReference>
<dbReference type="NCBIfam" id="TIGR01701">
    <property type="entry name" value="Fdhalpha-like"/>
    <property type="match status" value="1"/>
</dbReference>
<evidence type="ECO:0000313" key="14">
    <source>
        <dbReference type="Proteomes" id="UP001156601"/>
    </source>
</evidence>
<evidence type="ECO:0000256" key="7">
    <source>
        <dbReference type="ARBA" id="ARBA00023002"/>
    </source>
</evidence>
<keyword evidence="8" id="KW-0408">Iron</keyword>
<dbReference type="GO" id="GO:0016020">
    <property type="term" value="C:membrane"/>
    <property type="evidence" value="ECO:0007669"/>
    <property type="project" value="TreeGrafter"/>
</dbReference>
<evidence type="ECO:0000259" key="11">
    <source>
        <dbReference type="Pfam" id="PF00384"/>
    </source>
</evidence>
<name>A0AA37WK18_9ALTE</name>
<gene>
    <name evidence="13" type="ORF">GCM10007852_14130</name>
</gene>
<reference evidence="13" key="2">
    <citation type="submission" date="2023-01" db="EMBL/GenBank/DDBJ databases">
        <title>Draft genome sequence of Agaribacter marinus strain NBRC 110023.</title>
        <authorList>
            <person name="Sun Q."/>
            <person name="Mori K."/>
        </authorList>
    </citation>
    <scope>NUCLEOTIDE SEQUENCE</scope>
    <source>
        <strain evidence="13">NBRC 110023</strain>
    </source>
</reference>
<dbReference type="Proteomes" id="UP001156601">
    <property type="component" value="Unassembled WGS sequence"/>
</dbReference>
<feature type="domain" description="Molybdopterin dinucleotide-binding" evidence="12">
    <location>
        <begin position="649"/>
        <end position="706"/>
    </location>
</feature>
<keyword evidence="9" id="KW-0411">Iron-sulfur</keyword>
<evidence type="ECO:0000256" key="5">
    <source>
        <dbReference type="ARBA" id="ARBA00022505"/>
    </source>
</evidence>
<dbReference type="PIRSF" id="PIRSF000144">
    <property type="entry name" value="CbbBc"/>
    <property type="match status" value="1"/>
</dbReference>
<dbReference type="PANTHER" id="PTHR43105:SF4">
    <property type="entry name" value="PROTEIN YDEP"/>
    <property type="match status" value="1"/>
</dbReference>
<keyword evidence="6" id="KW-0479">Metal-binding</keyword>
<dbReference type="RefSeq" id="WP_284216799.1">
    <property type="nucleotide sequence ID" value="NZ_BSOT01000005.1"/>
</dbReference>
<comment type="cofactor">
    <cofactor evidence="2">
        <name>[4Fe-4S] cluster</name>
        <dbReference type="ChEBI" id="CHEBI:49883"/>
    </cofactor>
</comment>
<dbReference type="Pfam" id="PF01568">
    <property type="entry name" value="Molydop_binding"/>
    <property type="match status" value="1"/>
</dbReference>
<accession>A0AA37WK18</accession>
<comment type="caution">
    <text evidence="13">The sequence shown here is derived from an EMBL/GenBank/DDBJ whole genome shotgun (WGS) entry which is preliminary data.</text>
</comment>
<dbReference type="GO" id="GO:0051539">
    <property type="term" value="F:4 iron, 4 sulfur cluster binding"/>
    <property type="evidence" value="ECO:0007669"/>
    <property type="project" value="UniProtKB-KW"/>
</dbReference>
<keyword evidence="4" id="KW-0004">4Fe-4S</keyword>
<keyword evidence="7" id="KW-0560">Oxidoreductase</keyword>
<dbReference type="InterPro" id="IPR037951">
    <property type="entry name" value="MopB_CT_YdeP"/>
</dbReference>
<evidence type="ECO:0000256" key="4">
    <source>
        <dbReference type="ARBA" id="ARBA00022485"/>
    </source>
</evidence>
<dbReference type="GO" id="GO:1990204">
    <property type="term" value="C:oxidoreductase complex"/>
    <property type="evidence" value="ECO:0007669"/>
    <property type="project" value="UniProtKB-ARBA"/>
</dbReference>
<dbReference type="SUPFAM" id="SSF53706">
    <property type="entry name" value="Formate dehydrogenase/DMSO reductase, domains 1-3"/>
    <property type="match status" value="1"/>
</dbReference>
<dbReference type="PANTHER" id="PTHR43105">
    <property type="entry name" value="RESPIRATORY NITRATE REDUCTASE"/>
    <property type="match status" value="1"/>
</dbReference>
<evidence type="ECO:0000256" key="9">
    <source>
        <dbReference type="ARBA" id="ARBA00023014"/>
    </source>
</evidence>
<dbReference type="GO" id="GO:0008863">
    <property type="term" value="F:formate dehydrogenase (NAD+) activity"/>
    <property type="evidence" value="ECO:0007669"/>
    <property type="project" value="InterPro"/>
</dbReference>
<dbReference type="Pfam" id="PF00384">
    <property type="entry name" value="Molybdopterin"/>
    <property type="match status" value="1"/>
</dbReference>